<feature type="compositionally biased region" description="Basic and acidic residues" evidence="11">
    <location>
        <begin position="622"/>
        <end position="643"/>
    </location>
</feature>
<keyword evidence="7" id="KW-0862">Zinc</keyword>
<keyword evidence="6" id="KW-0479">Metal-binding</keyword>
<feature type="compositionally biased region" description="Basic and acidic residues" evidence="11">
    <location>
        <begin position="836"/>
        <end position="845"/>
    </location>
</feature>
<feature type="region of interest" description="Disordered" evidence="11">
    <location>
        <begin position="622"/>
        <end position="648"/>
    </location>
</feature>
<feature type="region of interest" description="Disordered" evidence="11">
    <location>
        <begin position="829"/>
        <end position="849"/>
    </location>
</feature>
<dbReference type="GO" id="GO:0003691">
    <property type="term" value="F:double-stranded telomeric DNA binding"/>
    <property type="evidence" value="ECO:0007669"/>
    <property type="project" value="TreeGrafter"/>
</dbReference>
<dbReference type="Pfam" id="PF13476">
    <property type="entry name" value="AAA_23"/>
    <property type="match status" value="1"/>
</dbReference>
<evidence type="ECO:0000313" key="13">
    <source>
        <dbReference type="EMBL" id="CAB9512437.1"/>
    </source>
</evidence>
<evidence type="ECO:0000256" key="8">
    <source>
        <dbReference type="ARBA" id="ARBA00023242"/>
    </source>
</evidence>
<dbReference type="GO" id="GO:0051880">
    <property type="term" value="F:G-quadruplex DNA binding"/>
    <property type="evidence" value="ECO:0007669"/>
    <property type="project" value="TreeGrafter"/>
</dbReference>
<dbReference type="GO" id="GO:0043047">
    <property type="term" value="F:single-stranded telomeric DNA binding"/>
    <property type="evidence" value="ECO:0007669"/>
    <property type="project" value="TreeGrafter"/>
</dbReference>
<dbReference type="GO" id="GO:0046872">
    <property type="term" value="F:metal ion binding"/>
    <property type="evidence" value="ECO:0007669"/>
    <property type="project" value="UniProtKB-KW"/>
</dbReference>
<dbReference type="InterPro" id="IPR027417">
    <property type="entry name" value="P-loop_NTPase"/>
</dbReference>
<keyword evidence="10" id="KW-0175">Coiled coil</keyword>
<protein>
    <submittedName>
        <fullName evidence="13">DNA repair protein RAD50</fullName>
    </submittedName>
</protein>
<dbReference type="Proteomes" id="UP001153069">
    <property type="component" value="Unassembled WGS sequence"/>
</dbReference>
<feature type="compositionally biased region" description="Basic and acidic residues" evidence="11">
    <location>
        <begin position="460"/>
        <end position="481"/>
    </location>
</feature>
<evidence type="ECO:0000256" key="7">
    <source>
        <dbReference type="ARBA" id="ARBA00022833"/>
    </source>
</evidence>
<organism evidence="13 14">
    <name type="scientific">Seminavis robusta</name>
    <dbReference type="NCBI Taxonomy" id="568900"/>
    <lineage>
        <taxon>Eukaryota</taxon>
        <taxon>Sar</taxon>
        <taxon>Stramenopiles</taxon>
        <taxon>Ochrophyta</taxon>
        <taxon>Bacillariophyta</taxon>
        <taxon>Bacillariophyceae</taxon>
        <taxon>Bacillariophycidae</taxon>
        <taxon>Naviculales</taxon>
        <taxon>Naviculaceae</taxon>
        <taxon>Seminavis</taxon>
    </lineage>
</organism>
<keyword evidence="14" id="KW-1185">Reference proteome</keyword>
<dbReference type="GO" id="GO:0030870">
    <property type="term" value="C:Mre11 complex"/>
    <property type="evidence" value="ECO:0007669"/>
    <property type="project" value="TreeGrafter"/>
</dbReference>
<dbReference type="SUPFAM" id="SSF52540">
    <property type="entry name" value="P-loop containing nucleoside triphosphate hydrolases"/>
    <property type="match status" value="2"/>
</dbReference>
<dbReference type="GO" id="GO:0016887">
    <property type="term" value="F:ATP hydrolysis activity"/>
    <property type="evidence" value="ECO:0007669"/>
    <property type="project" value="InterPro"/>
</dbReference>
<evidence type="ECO:0000256" key="1">
    <source>
        <dbReference type="ARBA" id="ARBA00001947"/>
    </source>
</evidence>
<name>A0A9N8E0V9_9STRA</name>
<dbReference type="PANTHER" id="PTHR18867:SF12">
    <property type="entry name" value="DNA REPAIR PROTEIN RAD50"/>
    <property type="match status" value="1"/>
</dbReference>
<evidence type="ECO:0000259" key="12">
    <source>
        <dbReference type="Pfam" id="PF13476"/>
    </source>
</evidence>
<proteinExistence type="inferred from homology"/>
<feature type="domain" description="Rad50/SbcC-type AAA" evidence="12">
    <location>
        <begin position="6"/>
        <end position="215"/>
    </location>
</feature>
<dbReference type="GO" id="GO:0007004">
    <property type="term" value="P:telomere maintenance via telomerase"/>
    <property type="evidence" value="ECO:0007669"/>
    <property type="project" value="TreeGrafter"/>
</dbReference>
<dbReference type="InterPro" id="IPR038729">
    <property type="entry name" value="Rad50/SbcC_AAA"/>
</dbReference>
<dbReference type="GO" id="GO:0000722">
    <property type="term" value="P:telomere maintenance via recombination"/>
    <property type="evidence" value="ECO:0007669"/>
    <property type="project" value="TreeGrafter"/>
</dbReference>
<evidence type="ECO:0000313" key="14">
    <source>
        <dbReference type="Proteomes" id="UP001153069"/>
    </source>
</evidence>
<gene>
    <name evidence="13" type="ORF">SEMRO_536_G162200.1</name>
</gene>
<feature type="coiled-coil region" evidence="10">
    <location>
        <begin position="194"/>
        <end position="380"/>
    </location>
</feature>
<dbReference type="Pfam" id="PF13558">
    <property type="entry name" value="SbcC_Walker_B"/>
    <property type="match status" value="1"/>
</dbReference>
<dbReference type="EMBL" id="CAICTM010000535">
    <property type="protein sequence ID" value="CAB9512437.1"/>
    <property type="molecule type" value="Genomic_DNA"/>
</dbReference>
<evidence type="ECO:0000256" key="3">
    <source>
        <dbReference type="ARBA" id="ARBA00004286"/>
    </source>
</evidence>
<comment type="similarity">
    <text evidence="4">Belongs to the SMC family. RAD50 subfamily.</text>
</comment>
<dbReference type="Gene3D" id="3.40.50.300">
    <property type="entry name" value="P-loop containing nucleotide triphosphate hydrolases"/>
    <property type="match status" value="2"/>
</dbReference>
<comment type="cofactor">
    <cofactor evidence="1">
        <name>Zn(2+)</name>
        <dbReference type="ChEBI" id="CHEBI:29105"/>
    </cofactor>
</comment>
<evidence type="ECO:0000256" key="10">
    <source>
        <dbReference type="SAM" id="Coils"/>
    </source>
</evidence>
<evidence type="ECO:0000256" key="2">
    <source>
        <dbReference type="ARBA" id="ARBA00004123"/>
    </source>
</evidence>
<feature type="region of interest" description="Disordered" evidence="11">
    <location>
        <begin position="457"/>
        <end position="481"/>
    </location>
</feature>
<dbReference type="OrthoDB" id="18797at2759"/>
<dbReference type="GO" id="GO:0006302">
    <property type="term" value="P:double-strand break repair"/>
    <property type="evidence" value="ECO:0007669"/>
    <property type="project" value="InterPro"/>
</dbReference>
<dbReference type="GO" id="GO:0000794">
    <property type="term" value="C:condensed nuclear chromosome"/>
    <property type="evidence" value="ECO:0007669"/>
    <property type="project" value="TreeGrafter"/>
</dbReference>
<dbReference type="PANTHER" id="PTHR18867">
    <property type="entry name" value="RAD50"/>
    <property type="match status" value="1"/>
</dbReference>
<accession>A0A9N8E0V9</accession>
<sequence>MASINKISIRGIRSFSPDAEEQVVEFLFPLTIISGANGCGKTTIIESLKFALSGSLPPGGGTRSAGQNFLCDPRGCNQSVVKGNIKLRFTNKAGADMVVIRSMELTQKKATMQFKQLDGVIRCIDVDTGERVSLSHKCGELDKQIPSLMGVSKAIMDYCLFVHQEESSWPLQESAIVKKRFDDIFDSTRYTKALESFRKTKKELTSQSKDIKAEVSGLKSAKSASVIFRKDLDDQKQSLAVLEEKRDEARQDKKDADDEASRLTKIIEKTDKITDRMKDKKQELAQLESRSETQKQLLETDLTEDSMEELVEKKSNFDKEMEKAHKKKNRFARQVESIKAEIESLQQEQINLNSDKGKLAAEKDAHVQRLEKRLELMKNVEKTFGLDLQSSMTQYSRLDDSFSISQHGADPSSRFSEEDMKSFFSSLEDKKKELQEELEKHKAKYRNEENECNSALQELEGNKKSFEKEKQKLATESKDMERKLQDLARKLGSKRTKKSHLDDFEEQMKQAVKDLEKLSKEDEGAKLRAELKSYDADLDSMKESIEKKETARNRLKSSARLQQRIDDMKDAAVQEASTLKESLEKQRRKLSSLKIALPDVLPDDTSVAQAVENIRASIDSKAEEAKEKANNTRKKMENEKTEVSRASASLHAANDTVAMLESKISKLSQGNKSVIGKLKRIVEEMKEHGFSDAWSVQNGDPQELRDWLEKQKQAIEDDDPQGIEDIGIIKAILRTLRIKSKQDGMCACCSRAFNDGEERKTMVETLRSLGKEGSPLLNVEDGDERQEWLEKKKQHDNWSTTIQKCDRGLLEYRSATEELAAVRDKMQQLASTQSTRSRELEKASKEASAAEEIAHNIRDLQEMAKRWKSDAARIEEHESSIEDKNLQLTAETAGTVGDTSLEQVESELDELREAQAGLYDKINKGNKKLSVLNEEISAAQSKASRLSELFRDKQKKFEEEQKAIKERDELLKRKEHISIDIEKASEQMNSFQQKIKAKNDEKKRIYNNAMSQESKLSKILGDFKGEMKHLQDISDQIERYNGNDQLEKIEADVAAILENIEKKKEEMERIQPILDAASKAVDDQARYEKVLQDNIDFLTTLDEISQIEDEMSKLKAQRDAVEGGDTAEDLLIEAQEKMQKSDATLARLDGRRTEIVEQIRNLQRKLLSEEYRDIDSRYRAELIKLETTLLAIKDIDSYAGALDKALLRFHGIKIGEINKIVKELWLLTYKGEDITNIELESGQDSRAAKSYNYRVVMTKGNTKMDMRGRCSAGQRVLASLVIRLALAETFGVHLGAMVLDEPTVNLDESNRKGLAIAMAQIIANRSKQANFQLVLITHDEDFISLIKDTLSTQAGVSMPEKYFQVRREEASDGKFYSKIDALDWDSLL</sequence>
<keyword evidence="5" id="KW-0158">Chromosome</keyword>
<keyword evidence="8" id="KW-0539">Nucleus</keyword>
<evidence type="ECO:0000256" key="6">
    <source>
        <dbReference type="ARBA" id="ARBA00022723"/>
    </source>
</evidence>
<evidence type="ECO:0000256" key="5">
    <source>
        <dbReference type="ARBA" id="ARBA00022454"/>
    </source>
</evidence>
<evidence type="ECO:0000256" key="11">
    <source>
        <dbReference type="SAM" id="MobiDB-lite"/>
    </source>
</evidence>
<dbReference type="GO" id="GO:0070192">
    <property type="term" value="P:chromosome organization involved in meiotic cell cycle"/>
    <property type="evidence" value="ECO:0007669"/>
    <property type="project" value="TreeGrafter"/>
</dbReference>
<comment type="subcellular location">
    <subcellularLocation>
        <location evidence="3">Chromosome</location>
    </subcellularLocation>
    <subcellularLocation>
        <location evidence="2">Nucleus</location>
    </subcellularLocation>
</comment>
<evidence type="ECO:0000256" key="4">
    <source>
        <dbReference type="ARBA" id="ARBA00009439"/>
    </source>
</evidence>
<reference evidence="13" key="1">
    <citation type="submission" date="2020-06" db="EMBL/GenBank/DDBJ databases">
        <authorList>
            <consortium name="Plant Systems Biology data submission"/>
        </authorList>
    </citation>
    <scope>NUCLEOTIDE SEQUENCE</scope>
    <source>
        <strain evidence="13">D6</strain>
    </source>
</reference>
<feature type="coiled-coil region" evidence="10">
    <location>
        <begin position="901"/>
        <end position="1008"/>
    </location>
</feature>
<comment type="caution">
    <text evidence="13">The sequence shown here is derived from an EMBL/GenBank/DDBJ whole genome shotgun (WGS) entry which is preliminary data.</text>
</comment>
<feature type="coiled-coil region" evidence="10">
    <location>
        <begin position="1104"/>
        <end position="1165"/>
    </location>
</feature>
<evidence type="ECO:0000256" key="9">
    <source>
        <dbReference type="ARBA" id="ARBA00049360"/>
    </source>
</evidence>
<comment type="catalytic activity">
    <reaction evidence="9">
        <text>ATP + H2O = ADP + phosphate + H(+)</text>
        <dbReference type="Rhea" id="RHEA:13065"/>
        <dbReference type="ChEBI" id="CHEBI:15377"/>
        <dbReference type="ChEBI" id="CHEBI:15378"/>
        <dbReference type="ChEBI" id="CHEBI:30616"/>
        <dbReference type="ChEBI" id="CHEBI:43474"/>
        <dbReference type="ChEBI" id="CHEBI:456216"/>
    </reaction>
</comment>